<dbReference type="Gene3D" id="2.60.40.10">
    <property type="entry name" value="Immunoglobulins"/>
    <property type="match status" value="1"/>
</dbReference>
<comment type="similarity">
    <text evidence="2">Belongs to the glycosyl hydrolase 13 family.</text>
</comment>
<gene>
    <name evidence="7" type="ORF">Ahy_A06g026551</name>
</gene>
<dbReference type="Proteomes" id="UP000289738">
    <property type="component" value="Chromosome A06"/>
</dbReference>
<reference evidence="7 8" key="1">
    <citation type="submission" date="2019-01" db="EMBL/GenBank/DDBJ databases">
        <title>Sequencing of cultivated peanut Arachis hypogaea provides insights into genome evolution and oil improvement.</title>
        <authorList>
            <person name="Chen X."/>
        </authorList>
    </citation>
    <scope>NUCLEOTIDE SEQUENCE [LARGE SCALE GENOMIC DNA]</scope>
    <source>
        <strain evidence="8">cv. Fuhuasheng</strain>
        <tissue evidence="7">Leaves</tissue>
    </source>
</reference>
<name>A0A445CKS4_ARAHY</name>
<dbReference type="Pfam" id="PF00128">
    <property type="entry name" value="Alpha-amylase"/>
    <property type="match status" value="1"/>
</dbReference>
<comment type="subcellular location">
    <subcellularLocation>
        <location evidence="1">Plastid</location>
        <location evidence="1">Chloroplast</location>
    </subcellularLocation>
</comment>
<protein>
    <recommendedName>
        <fullName evidence="6">Glycosyl hydrolase family 13 catalytic domain-containing protein</fullName>
    </recommendedName>
</protein>
<dbReference type="Pfam" id="PF02922">
    <property type="entry name" value="CBM_48"/>
    <property type="match status" value="1"/>
</dbReference>
<proteinExistence type="inferred from homology"/>
<sequence>MANLVHSFTLIPCNPYKYRTKVSFFHKSFNQTKDQFVIRGLQSPIQPFSHNFTSKLGATSRLSVEHKLNAVASESEDLKRALSYLFRTEIGGGLVRVYVTKSNNDLRYSVLIEVSSLDLRVSGQGEKRLVLCWGVYRDDSSCFVELDSKNSGGDAGAGMNLSQFKQNSAEKFVVELDFDAKQVPLYLSFYFKSLLGDDETSGVEIRSHRRTNFCVPVGSLPGYPAPLGLSFSPDGSMNLALFSRHAEGVVLCLYDDTGVEKPALELDLDPYVNRSGDVWHVAFESAWTFVSYGYRCRGDLVGRDKDDDDAMRVLLDPYAKIIGNFFPDGHGLVRNLGRLGKEPAFDWGDDYRPNLSMEKLVVYRLNVKCFTQHVSSQLPSNLAGTFSGLANKVKYLKDLGVNAILLEPVLTFDENKGPYFPCHFFSLMHIYGPSGGPVSTINSMKEMVKTMHANGIEVLMEVVFAHTAEAGALQGIDDLSYYFLNGFDDPDTQGALKCNYPVVQSLILDSLRHWVTEFHIDGFSFINASNLLRGSHGEYLSRPPLVEAIAFDPVLWKTKIIADTWDPHGMVAKGTHFPHWMRWAEINTKFCHDVRNFLRGKSRISDLATRLCGSGDMFSDGRGPAFAFNYVARNFGLSLLDLVSFSSGELGAELSWNCGEEGPTNNYVVLERRLKQIRNFLFILFVSLGVPVLNMGDECGQSFDGSPAYSDFKPFNWSALQTGFSKQTTQFVSFLSSLRKRRSDLLQSSSFLKEENIEWYGSNQDPPQWEDPTCKFLAMLLKAEKTELPENPLPTDISGDLFLAFNAADNSETLVLPVPPEGMSWYRLVDTSLPFPGFFLTNGELVPEQTAGLFTYLMRSHSCTLFETSNKRS</sequence>
<dbReference type="EMBL" id="SDMP01000006">
    <property type="protein sequence ID" value="RYR51536.1"/>
    <property type="molecule type" value="Genomic_DNA"/>
</dbReference>
<dbReference type="SUPFAM" id="SSF81296">
    <property type="entry name" value="E set domains"/>
    <property type="match status" value="1"/>
</dbReference>
<comment type="caution">
    <text evidence="7">The sequence shown here is derived from an EMBL/GenBank/DDBJ whole genome shotgun (WGS) entry which is preliminary data.</text>
</comment>
<dbReference type="InterPro" id="IPR044505">
    <property type="entry name" value="GlgX_Isoamylase_N_E_set"/>
</dbReference>
<dbReference type="InterPro" id="IPR013780">
    <property type="entry name" value="Glyco_hydro_b"/>
</dbReference>
<dbReference type="Pfam" id="PF21156">
    <property type="entry name" value="ISOA1-3_C"/>
    <property type="match status" value="1"/>
</dbReference>
<dbReference type="AlphaFoldDB" id="A0A445CKS4"/>
<dbReference type="Gene3D" id="2.60.40.1180">
    <property type="entry name" value="Golgi alpha-mannosidase II"/>
    <property type="match status" value="1"/>
</dbReference>
<dbReference type="GO" id="GO:0019156">
    <property type="term" value="F:isoamylase activity"/>
    <property type="evidence" value="ECO:0007669"/>
    <property type="project" value="InterPro"/>
</dbReference>
<feature type="domain" description="Glycosyl hydrolase family 13 catalytic" evidence="6">
    <location>
        <begin position="368"/>
        <end position="742"/>
    </location>
</feature>
<dbReference type="InterPro" id="IPR013783">
    <property type="entry name" value="Ig-like_fold"/>
</dbReference>
<dbReference type="GO" id="GO:0009507">
    <property type="term" value="C:chloroplast"/>
    <property type="evidence" value="ECO:0007669"/>
    <property type="project" value="UniProtKB-SubCell"/>
</dbReference>
<evidence type="ECO:0000313" key="8">
    <source>
        <dbReference type="Proteomes" id="UP000289738"/>
    </source>
</evidence>
<keyword evidence="3" id="KW-0150">Chloroplast</keyword>
<dbReference type="Gene3D" id="3.20.20.80">
    <property type="entry name" value="Glycosidases"/>
    <property type="match status" value="1"/>
</dbReference>
<evidence type="ECO:0000256" key="4">
    <source>
        <dbReference type="ARBA" id="ARBA00022640"/>
    </source>
</evidence>
<dbReference type="InterPro" id="IPR014756">
    <property type="entry name" value="Ig_E-set"/>
</dbReference>
<dbReference type="PANTHER" id="PTHR43002">
    <property type="entry name" value="GLYCOGEN DEBRANCHING ENZYME"/>
    <property type="match status" value="1"/>
</dbReference>
<dbReference type="Gramene" id="arahy.Tifrunner.gnm2.ann2.Ah06g129600.1">
    <property type="protein sequence ID" value="arahy.Tifrunner.gnm2.ann2.Ah06g129600.1-CDS-1"/>
    <property type="gene ID" value="arahy.Tifrunner.gnm2.ann2.Ah06g129600"/>
</dbReference>
<evidence type="ECO:0000256" key="1">
    <source>
        <dbReference type="ARBA" id="ARBA00004229"/>
    </source>
</evidence>
<accession>A0A445CKS4</accession>
<organism evidence="7 8">
    <name type="scientific">Arachis hypogaea</name>
    <name type="common">Peanut</name>
    <dbReference type="NCBI Taxonomy" id="3818"/>
    <lineage>
        <taxon>Eukaryota</taxon>
        <taxon>Viridiplantae</taxon>
        <taxon>Streptophyta</taxon>
        <taxon>Embryophyta</taxon>
        <taxon>Tracheophyta</taxon>
        <taxon>Spermatophyta</taxon>
        <taxon>Magnoliopsida</taxon>
        <taxon>eudicotyledons</taxon>
        <taxon>Gunneridae</taxon>
        <taxon>Pentapetalae</taxon>
        <taxon>rosids</taxon>
        <taxon>fabids</taxon>
        <taxon>Fabales</taxon>
        <taxon>Fabaceae</taxon>
        <taxon>Papilionoideae</taxon>
        <taxon>50 kb inversion clade</taxon>
        <taxon>dalbergioids sensu lato</taxon>
        <taxon>Dalbergieae</taxon>
        <taxon>Pterocarpus clade</taxon>
        <taxon>Arachis</taxon>
    </lineage>
</organism>
<keyword evidence="8" id="KW-1185">Reference proteome</keyword>
<evidence type="ECO:0000259" key="6">
    <source>
        <dbReference type="SMART" id="SM00642"/>
    </source>
</evidence>
<dbReference type="InterPro" id="IPR048650">
    <property type="entry name" value="ISOA1-3-like_C"/>
</dbReference>
<evidence type="ECO:0000313" key="7">
    <source>
        <dbReference type="EMBL" id="RYR51536.1"/>
    </source>
</evidence>
<dbReference type="InterPro" id="IPR017853">
    <property type="entry name" value="GH"/>
</dbReference>
<dbReference type="CDD" id="cd02856">
    <property type="entry name" value="E_set_GDE_Isoamylase_N"/>
    <property type="match status" value="1"/>
</dbReference>
<dbReference type="SMR" id="A0A445CKS4"/>
<keyword evidence="4" id="KW-0934">Plastid</keyword>
<dbReference type="SMART" id="SM00642">
    <property type="entry name" value="Aamy"/>
    <property type="match status" value="1"/>
</dbReference>
<dbReference type="InterPro" id="IPR044096">
    <property type="entry name" value="AmyAc_plant_ISA2"/>
</dbReference>
<dbReference type="InterPro" id="IPR006047">
    <property type="entry name" value="GH13_cat_dom"/>
</dbReference>
<dbReference type="SUPFAM" id="SSF51011">
    <property type="entry name" value="Glycosyl hydrolase domain"/>
    <property type="match status" value="1"/>
</dbReference>
<dbReference type="SUPFAM" id="SSF51445">
    <property type="entry name" value="(Trans)glycosidases"/>
    <property type="match status" value="1"/>
</dbReference>
<dbReference type="GO" id="GO:0019252">
    <property type="term" value="P:starch biosynthetic process"/>
    <property type="evidence" value="ECO:0007669"/>
    <property type="project" value="InterPro"/>
</dbReference>
<dbReference type="STRING" id="3818.A0A445CKS4"/>
<keyword evidence="5" id="KW-0809">Transit peptide</keyword>
<dbReference type="OrthoDB" id="204980at2759"/>
<evidence type="ECO:0000256" key="3">
    <source>
        <dbReference type="ARBA" id="ARBA00022528"/>
    </source>
</evidence>
<dbReference type="InterPro" id="IPR004193">
    <property type="entry name" value="Glyco_hydro_13_N"/>
</dbReference>
<evidence type="ECO:0000256" key="2">
    <source>
        <dbReference type="ARBA" id="ARBA00008061"/>
    </source>
</evidence>
<evidence type="ECO:0000256" key="5">
    <source>
        <dbReference type="ARBA" id="ARBA00022946"/>
    </source>
</evidence>
<dbReference type="CDD" id="cd11346">
    <property type="entry name" value="AmyAc_plant_IsoA"/>
    <property type="match status" value="1"/>
</dbReference>